<dbReference type="Pfam" id="PF25137">
    <property type="entry name" value="ADH_Fe_C"/>
    <property type="match status" value="1"/>
</dbReference>
<evidence type="ECO:0000256" key="3">
    <source>
        <dbReference type="ARBA" id="ARBA00023027"/>
    </source>
</evidence>
<dbReference type="RefSeq" id="WP_310774363.1">
    <property type="nucleotide sequence ID" value="NZ_CP134050.1"/>
</dbReference>
<dbReference type="Pfam" id="PF00465">
    <property type="entry name" value="Fe-ADH"/>
    <property type="match status" value="1"/>
</dbReference>
<evidence type="ECO:0000256" key="1">
    <source>
        <dbReference type="ARBA" id="ARBA00007358"/>
    </source>
</evidence>
<sequence length="398" mass="42904">MLGGFHQLLMPGRILYGKGSFEQVGIEAARLGTKVMIISDPVMEKVGNVSLCETYVHKQGMDFTTYTGIDTEPTDLHLKEALAICMEHQCDVIVAVGGGSCIDTAKAVAVMATNEGEIGDYRGTQRVFAAKPLPLIACPTTAGTGSEVTKVTVITDVQTQVKMMISQPELLPAVAIVDPLLTLSCPPAVTAATGVDALCHAVEAYWSRKSQPVTDTFALAAIERIMTYLPIAYESGENLKAREEVALGAMLAGAAFSNASVTLVHGMSRPIGALFHVPHGISNAMLLPVVLDYTRDSAEEKLASIGRMLHPEWRGMSAAEAADRIMDEIKGLCRKLGIPNMQEWGIDGDTFLRALPKMAADALDSGSPANHPRVPSHEEIMALYQKSYDYKWSYRQHA</sequence>
<dbReference type="PANTHER" id="PTHR11496:SF102">
    <property type="entry name" value="ALCOHOL DEHYDROGENASE 4"/>
    <property type="match status" value="1"/>
</dbReference>
<feature type="domain" description="Fe-containing alcohol dehydrogenase-like C-terminal" evidence="5">
    <location>
        <begin position="190"/>
        <end position="388"/>
    </location>
</feature>
<dbReference type="PROSITE" id="PS00913">
    <property type="entry name" value="ADH_IRON_1"/>
    <property type="match status" value="1"/>
</dbReference>
<dbReference type="Proteomes" id="UP001256827">
    <property type="component" value="Chromosome"/>
</dbReference>
<dbReference type="InterPro" id="IPR018211">
    <property type="entry name" value="ADH_Fe_CS"/>
</dbReference>
<feature type="domain" description="Alcohol dehydrogenase iron-type/glycerol dehydrogenase GldA" evidence="4">
    <location>
        <begin position="11"/>
        <end position="179"/>
    </location>
</feature>
<gene>
    <name evidence="6" type="ORF">RGB73_16575</name>
</gene>
<dbReference type="PANTHER" id="PTHR11496">
    <property type="entry name" value="ALCOHOL DEHYDROGENASE"/>
    <property type="match status" value="1"/>
</dbReference>
<keyword evidence="3" id="KW-0520">NAD</keyword>
<keyword evidence="7" id="KW-1185">Reference proteome</keyword>
<protein>
    <submittedName>
        <fullName evidence="6">Iron-containing alcohol dehydrogenase</fullName>
    </submittedName>
</protein>
<organism evidence="6 7">
    <name type="scientific">Brevibacillus brevis</name>
    <name type="common">Bacillus brevis</name>
    <dbReference type="NCBI Taxonomy" id="1393"/>
    <lineage>
        <taxon>Bacteria</taxon>
        <taxon>Bacillati</taxon>
        <taxon>Bacillota</taxon>
        <taxon>Bacilli</taxon>
        <taxon>Bacillales</taxon>
        <taxon>Paenibacillaceae</taxon>
        <taxon>Brevibacillus</taxon>
    </lineage>
</organism>
<dbReference type="Gene3D" id="3.40.50.1970">
    <property type="match status" value="1"/>
</dbReference>
<evidence type="ECO:0000259" key="5">
    <source>
        <dbReference type="Pfam" id="PF25137"/>
    </source>
</evidence>
<accession>A0ABY9TCA3</accession>
<dbReference type="EMBL" id="CP134050">
    <property type="protein sequence ID" value="WNC17735.1"/>
    <property type="molecule type" value="Genomic_DNA"/>
</dbReference>
<dbReference type="InterPro" id="IPR056798">
    <property type="entry name" value="ADH_Fe_C"/>
</dbReference>
<dbReference type="InterPro" id="IPR039697">
    <property type="entry name" value="Alcohol_dehydrogenase_Fe"/>
</dbReference>
<evidence type="ECO:0000313" key="7">
    <source>
        <dbReference type="Proteomes" id="UP001256827"/>
    </source>
</evidence>
<reference evidence="6 7" key="1">
    <citation type="submission" date="2023-09" db="EMBL/GenBank/DDBJ databases">
        <title>Complete Genome and Methylome dissection of Bacillus brevis NEB573 original source of BbsI restriction endonuclease.</title>
        <authorList>
            <person name="Fomenkov A."/>
            <person name="Roberts R.D."/>
        </authorList>
    </citation>
    <scope>NUCLEOTIDE SEQUENCE [LARGE SCALE GENOMIC DNA]</scope>
    <source>
        <strain evidence="6 7">NEB573</strain>
    </source>
</reference>
<dbReference type="SUPFAM" id="SSF56796">
    <property type="entry name" value="Dehydroquinate synthase-like"/>
    <property type="match status" value="1"/>
</dbReference>
<name>A0ABY9TCA3_BREBE</name>
<evidence type="ECO:0000313" key="6">
    <source>
        <dbReference type="EMBL" id="WNC17735.1"/>
    </source>
</evidence>
<dbReference type="Gene3D" id="1.20.1090.10">
    <property type="entry name" value="Dehydroquinate synthase-like - alpha domain"/>
    <property type="match status" value="1"/>
</dbReference>
<proteinExistence type="inferred from homology"/>
<evidence type="ECO:0000256" key="2">
    <source>
        <dbReference type="ARBA" id="ARBA00023002"/>
    </source>
</evidence>
<keyword evidence="2" id="KW-0560">Oxidoreductase</keyword>
<dbReference type="InterPro" id="IPR001670">
    <property type="entry name" value="ADH_Fe/GldA"/>
</dbReference>
<comment type="similarity">
    <text evidence="1">Belongs to the iron-containing alcohol dehydrogenase family.</text>
</comment>
<evidence type="ECO:0000259" key="4">
    <source>
        <dbReference type="Pfam" id="PF00465"/>
    </source>
</evidence>
<dbReference type="CDD" id="cd08194">
    <property type="entry name" value="Fe-ADH-like"/>
    <property type="match status" value="1"/>
</dbReference>